<accession>A0A5N6SXJ7</accession>
<sequence>MGVRRDYEKGRNNSSPWLKAVCSTSWIKFIVDYQTAPHRSWARYVSRLGLT</sequence>
<evidence type="ECO:0000313" key="2">
    <source>
        <dbReference type="Proteomes" id="UP000325672"/>
    </source>
</evidence>
<dbReference type="RefSeq" id="XP_031913907.1">
    <property type="nucleotide sequence ID" value="XM_032054532.1"/>
</dbReference>
<reference evidence="1 2" key="1">
    <citation type="submission" date="2019-04" db="EMBL/GenBank/DDBJ databases">
        <title>Friends and foes A comparative genomics study of 23 Aspergillus species from section Flavi.</title>
        <authorList>
            <consortium name="DOE Joint Genome Institute"/>
            <person name="Kjaerbolling I."/>
            <person name="Vesth T."/>
            <person name="Frisvad J.C."/>
            <person name="Nybo J.L."/>
            <person name="Theobald S."/>
            <person name="Kildgaard S."/>
            <person name="Isbrandt T."/>
            <person name="Kuo A."/>
            <person name="Sato A."/>
            <person name="Lyhne E.K."/>
            <person name="Kogle M.E."/>
            <person name="Wiebenga A."/>
            <person name="Kun R.S."/>
            <person name="Lubbers R.J."/>
            <person name="Makela M.R."/>
            <person name="Barry K."/>
            <person name="Chovatia M."/>
            <person name="Clum A."/>
            <person name="Daum C."/>
            <person name="Haridas S."/>
            <person name="He G."/>
            <person name="LaButti K."/>
            <person name="Lipzen A."/>
            <person name="Mondo S."/>
            <person name="Riley R."/>
            <person name="Salamov A."/>
            <person name="Simmons B.A."/>
            <person name="Magnuson J.K."/>
            <person name="Henrissat B."/>
            <person name="Mortensen U.H."/>
            <person name="Larsen T.O."/>
            <person name="Devries R.P."/>
            <person name="Grigoriev I.V."/>
            <person name="Machida M."/>
            <person name="Baker S.E."/>
            <person name="Andersen M.R."/>
        </authorList>
    </citation>
    <scope>NUCLEOTIDE SEQUENCE [LARGE SCALE GENOMIC DNA]</scope>
    <source>
        <strain evidence="1 2">CBS 117625</strain>
    </source>
</reference>
<dbReference type="AlphaFoldDB" id="A0A5N6SXJ7"/>
<evidence type="ECO:0000313" key="1">
    <source>
        <dbReference type="EMBL" id="KAE8137844.1"/>
    </source>
</evidence>
<dbReference type="EMBL" id="ML743575">
    <property type="protein sequence ID" value="KAE8137844.1"/>
    <property type="molecule type" value="Genomic_DNA"/>
</dbReference>
<organism evidence="1 2">
    <name type="scientific">Aspergillus pseudotamarii</name>
    <dbReference type="NCBI Taxonomy" id="132259"/>
    <lineage>
        <taxon>Eukaryota</taxon>
        <taxon>Fungi</taxon>
        <taxon>Dikarya</taxon>
        <taxon>Ascomycota</taxon>
        <taxon>Pezizomycotina</taxon>
        <taxon>Eurotiomycetes</taxon>
        <taxon>Eurotiomycetidae</taxon>
        <taxon>Eurotiales</taxon>
        <taxon>Aspergillaceae</taxon>
        <taxon>Aspergillus</taxon>
        <taxon>Aspergillus subgen. Circumdati</taxon>
    </lineage>
</organism>
<proteinExistence type="predicted"/>
<gene>
    <name evidence="1" type="ORF">BDV38DRAFT_246280</name>
</gene>
<dbReference type="GeneID" id="43638742"/>
<name>A0A5N6SXJ7_ASPPS</name>
<protein>
    <submittedName>
        <fullName evidence="1">Uncharacterized protein</fullName>
    </submittedName>
</protein>
<dbReference type="Proteomes" id="UP000325672">
    <property type="component" value="Unassembled WGS sequence"/>
</dbReference>
<keyword evidence="2" id="KW-1185">Reference proteome</keyword>